<reference evidence="1 2" key="1">
    <citation type="submission" date="2021-06" db="EMBL/GenBank/DDBJ databases">
        <title>Caerostris darwini draft genome.</title>
        <authorList>
            <person name="Kono N."/>
            <person name="Arakawa K."/>
        </authorList>
    </citation>
    <scope>NUCLEOTIDE SEQUENCE [LARGE SCALE GENOMIC DNA]</scope>
</reference>
<comment type="caution">
    <text evidence="1">The sequence shown here is derived from an EMBL/GenBank/DDBJ whole genome shotgun (WGS) entry which is preliminary data.</text>
</comment>
<sequence length="81" mass="9041">MKLSPLFKVSWLYGALESGIKALVLDSVTWRPRQAFYIWALQHFITGDGQPSLPLSSVVFRASYILLSLWVPPSLCSSAID</sequence>
<dbReference type="AlphaFoldDB" id="A0AAV4QYQ7"/>
<evidence type="ECO:0000313" key="2">
    <source>
        <dbReference type="Proteomes" id="UP001054837"/>
    </source>
</evidence>
<organism evidence="1 2">
    <name type="scientific">Caerostris darwini</name>
    <dbReference type="NCBI Taxonomy" id="1538125"/>
    <lineage>
        <taxon>Eukaryota</taxon>
        <taxon>Metazoa</taxon>
        <taxon>Ecdysozoa</taxon>
        <taxon>Arthropoda</taxon>
        <taxon>Chelicerata</taxon>
        <taxon>Arachnida</taxon>
        <taxon>Araneae</taxon>
        <taxon>Araneomorphae</taxon>
        <taxon>Entelegynae</taxon>
        <taxon>Araneoidea</taxon>
        <taxon>Araneidae</taxon>
        <taxon>Caerostris</taxon>
    </lineage>
</organism>
<gene>
    <name evidence="1" type="ORF">CDAR_171671</name>
</gene>
<dbReference type="Proteomes" id="UP001054837">
    <property type="component" value="Unassembled WGS sequence"/>
</dbReference>
<keyword evidence="2" id="KW-1185">Reference proteome</keyword>
<proteinExistence type="predicted"/>
<evidence type="ECO:0000313" key="1">
    <source>
        <dbReference type="EMBL" id="GIY13211.1"/>
    </source>
</evidence>
<dbReference type="EMBL" id="BPLQ01005197">
    <property type="protein sequence ID" value="GIY13211.1"/>
    <property type="molecule type" value="Genomic_DNA"/>
</dbReference>
<accession>A0AAV4QYQ7</accession>
<protein>
    <submittedName>
        <fullName evidence="1">Uncharacterized protein</fullName>
    </submittedName>
</protein>
<name>A0AAV4QYQ7_9ARAC</name>